<name>A0AAP9YCJ3_9GAMM</name>
<reference evidence="2 3" key="1">
    <citation type="submission" date="2020-12" db="EMBL/GenBank/DDBJ databases">
        <title>Genomic Analysis and Response surface optimization of nitrogen-fixing conditions for A. chroococcum strain HR1, Isolation from rhizosphere soil.</title>
        <authorList>
            <person name="Li J."/>
            <person name="Yang H."/>
            <person name="Liu H."/>
            <person name="Wang C."/>
            <person name="Tian Y."/>
            <person name="Lu X.Y."/>
        </authorList>
    </citation>
    <scope>NUCLEOTIDE SEQUENCE [LARGE SCALE GENOMIC DNA]</scope>
    <source>
        <strain evidence="2 3">HR1</strain>
    </source>
</reference>
<dbReference type="Proteomes" id="UP000596192">
    <property type="component" value="Chromosome"/>
</dbReference>
<evidence type="ECO:0000313" key="3">
    <source>
        <dbReference type="Proteomes" id="UP000596192"/>
    </source>
</evidence>
<proteinExistence type="predicted"/>
<feature type="region of interest" description="Disordered" evidence="1">
    <location>
        <begin position="68"/>
        <end position="129"/>
    </location>
</feature>
<dbReference type="AlphaFoldDB" id="A0AAP9YCJ3"/>
<evidence type="ECO:0000313" key="2">
    <source>
        <dbReference type="EMBL" id="QQE88060.1"/>
    </source>
</evidence>
<accession>A0AAP9YCJ3</accession>
<protein>
    <submittedName>
        <fullName evidence="2">Uncharacterized protein</fullName>
    </submittedName>
</protein>
<dbReference type="EMBL" id="CP066310">
    <property type="protein sequence ID" value="QQE88060.1"/>
    <property type="molecule type" value="Genomic_DNA"/>
</dbReference>
<sequence>MNSHKNARLTVHGRALLIERMPLNHWIGAAGNVWPKRLSTASSITSRTSSSLWPWRLATQLMAYRSQQSRAKVARRRSPSSQRNSKPSEHQRVLLVSTATRPSWRRAMPGCLRRRSSSNPWSRITRREP</sequence>
<evidence type="ECO:0000256" key="1">
    <source>
        <dbReference type="SAM" id="MobiDB-lite"/>
    </source>
</evidence>
<gene>
    <name evidence="2" type="ORF">GKQ51_17675</name>
</gene>
<organism evidence="2 3">
    <name type="scientific">Azotobacter chroococcum</name>
    <dbReference type="NCBI Taxonomy" id="353"/>
    <lineage>
        <taxon>Bacteria</taxon>
        <taxon>Pseudomonadati</taxon>
        <taxon>Pseudomonadota</taxon>
        <taxon>Gammaproteobacteria</taxon>
        <taxon>Pseudomonadales</taxon>
        <taxon>Pseudomonadaceae</taxon>
        <taxon>Azotobacter</taxon>
    </lineage>
</organism>